<keyword evidence="2" id="KW-1185">Reference proteome</keyword>
<reference evidence="1" key="1">
    <citation type="journal article" date="2013" name="Nat. Commun.">
        <title>Whole-genome sequencing of Oryza brachyantha reveals mechanisms underlying Oryza genome evolution.</title>
        <authorList>
            <person name="Chen J."/>
            <person name="Huang Q."/>
            <person name="Gao D."/>
            <person name="Wang J."/>
            <person name="Lang Y."/>
            <person name="Liu T."/>
            <person name="Li B."/>
            <person name="Bai Z."/>
            <person name="Luis Goicoechea J."/>
            <person name="Liang C."/>
            <person name="Chen C."/>
            <person name="Zhang W."/>
            <person name="Sun S."/>
            <person name="Liao Y."/>
            <person name="Zhang X."/>
            <person name="Yang L."/>
            <person name="Song C."/>
            <person name="Wang M."/>
            <person name="Shi J."/>
            <person name="Liu G."/>
            <person name="Liu J."/>
            <person name="Zhou H."/>
            <person name="Zhou W."/>
            <person name="Yu Q."/>
            <person name="An N."/>
            <person name="Chen Y."/>
            <person name="Cai Q."/>
            <person name="Wang B."/>
            <person name="Liu B."/>
            <person name="Min J."/>
            <person name="Huang Y."/>
            <person name="Wu H."/>
            <person name="Li Z."/>
            <person name="Zhang Y."/>
            <person name="Yin Y."/>
            <person name="Song W."/>
            <person name="Jiang J."/>
            <person name="Jackson S.A."/>
            <person name="Wing R.A."/>
            <person name="Wang J."/>
            <person name="Chen M."/>
        </authorList>
    </citation>
    <scope>NUCLEOTIDE SEQUENCE [LARGE SCALE GENOMIC DNA]</scope>
    <source>
        <strain evidence="1">cv. IRGC 101232</strain>
    </source>
</reference>
<dbReference type="Proteomes" id="UP000006038">
    <property type="component" value="Chromosome 4"/>
</dbReference>
<dbReference type="Gramene" id="OB04G34420.1">
    <property type="protein sequence ID" value="OB04G34420.1"/>
    <property type="gene ID" value="OB04G34420"/>
</dbReference>
<name>J3M217_ORYBR</name>
<accession>J3M217</accession>
<organism evidence="1">
    <name type="scientific">Oryza brachyantha</name>
    <name type="common">malo sina</name>
    <dbReference type="NCBI Taxonomy" id="4533"/>
    <lineage>
        <taxon>Eukaryota</taxon>
        <taxon>Viridiplantae</taxon>
        <taxon>Streptophyta</taxon>
        <taxon>Embryophyta</taxon>
        <taxon>Tracheophyta</taxon>
        <taxon>Spermatophyta</taxon>
        <taxon>Magnoliopsida</taxon>
        <taxon>Liliopsida</taxon>
        <taxon>Poales</taxon>
        <taxon>Poaceae</taxon>
        <taxon>BOP clade</taxon>
        <taxon>Oryzoideae</taxon>
        <taxon>Oryzeae</taxon>
        <taxon>Oryzinae</taxon>
        <taxon>Oryza</taxon>
    </lineage>
</organism>
<protein>
    <submittedName>
        <fullName evidence="1">Uncharacterized protein</fullName>
    </submittedName>
</protein>
<proteinExistence type="predicted"/>
<sequence>MRHCKDLVRKTLHLLLESPTGKAERSLCSYTRVTFFSLPSTFASLSSSPSLLLHSHRMPSQAHSEAAAVHSW</sequence>
<reference evidence="1" key="2">
    <citation type="submission" date="2013-04" db="UniProtKB">
        <authorList>
            <consortium name="EnsemblPlants"/>
        </authorList>
    </citation>
    <scope>IDENTIFICATION</scope>
</reference>
<dbReference type="HOGENOM" id="CLU_2726228_0_0_1"/>
<evidence type="ECO:0000313" key="1">
    <source>
        <dbReference type="EnsemblPlants" id="OB04G34420.1"/>
    </source>
</evidence>
<dbReference type="EnsemblPlants" id="OB04G34420.1">
    <property type="protein sequence ID" value="OB04G34420.1"/>
    <property type="gene ID" value="OB04G34420"/>
</dbReference>
<dbReference type="AlphaFoldDB" id="J3M217"/>
<evidence type="ECO:0000313" key="2">
    <source>
        <dbReference type="Proteomes" id="UP000006038"/>
    </source>
</evidence>